<dbReference type="Pfam" id="PF08557">
    <property type="entry name" value="Lipid_DES"/>
    <property type="match status" value="1"/>
</dbReference>
<dbReference type="PANTHER" id="PTHR12879">
    <property type="entry name" value="SPHINGOLIPID DELTA 4 DESATURASE/C-4 HYDROXYLASE PROTEIN DES2"/>
    <property type="match status" value="1"/>
</dbReference>
<reference evidence="5" key="1">
    <citation type="journal article" date="2019" name="Int. J. Syst. Evol. Microbiol.">
        <title>The Global Catalogue of Microorganisms (GCM) 10K type strain sequencing project: providing services to taxonomists for standard genome sequencing and annotation.</title>
        <authorList>
            <consortium name="The Broad Institute Genomics Platform"/>
            <consortium name="The Broad Institute Genome Sequencing Center for Infectious Disease"/>
            <person name="Wu L."/>
            <person name="Ma J."/>
        </authorList>
    </citation>
    <scope>NUCLEOTIDE SEQUENCE [LARGE SCALE GENOMIC DNA]</scope>
    <source>
        <strain evidence="5">JCM 18200</strain>
    </source>
</reference>
<name>A0ABP9AD88_9SPHI</name>
<feature type="transmembrane region" description="Helical" evidence="2">
    <location>
        <begin position="39"/>
        <end position="58"/>
    </location>
</feature>
<evidence type="ECO:0000256" key="2">
    <source>
        <dbReference type="SAM" id="Phobius"/>
    </source>
</evidence>
<comment type="caution">
    <text evidence="4">The sequence shown here is derived from an EMBL/GenBank/DDBJ whole genome shotgun (WGS) entry which is preliminary data.</text>
</comment>
<keyword evidence="5" id="KW-1185">Reference proteome</keyword>
<gene>
    <name evidence="4" type="ORF">GCM10023231_02250</name>
</gene>
<evidence type="ECO:0000259" key="3">
    <source>
        <dbReference type="SMART" id="SM01269"/>
    </source>
</evidence>
<evidence type="ECO:0000313" key="4">
    <source>
        <dbReference type="EMBL" id="GAA4779120.1"/>
    </source>
</evidence>
<evidence type="ECO:0000313" key="5">
    <source>
        <dbReference type="Proteomes" id="UP001501411"/>
    </source>
</evidence>
<feature type="transmembrane region" description="Helical" evidence="2">
    <location>
        <begin position="183"/>
        <end position="202"/>
    </location>
</feature>
<dbReference type="InterPro" id="IPR013866">
    <property type="entry name" value="Sphingolipid_d4-desaturase_N"/>
</dbReference>
<feature type="transmembrane region" description="Helical" evidence="2">
    <location>
        <begin position="64"/>
        <end position="86"/>
    </location>
</feature>
<protein>
    <recommendedName>
        <fullName evidence="3">Sphingolipid delta4-desaturase N-terminal domain-containing protein</fullName>
    </recommendedName>
</protein>
<dbReference type="SMART" id="SM01269">
    <property type="entry name" value="Lipid_DES"/>
    <property type="match status" value="1"/>
</dbReference>
<dbReference type="RefSeq" id="WP_345229842.1">
    <property type="nucleotide sequence ID" value="NZ_BAABIQ010000002.1"/>
</dbReference>
<sequence length="339" mass="39507">MSKKNSFNWSEQCEPHKMRTKEIISSHPEIRHLIGRNPYTIFIILLCVGIQVAMSWILHDESWWWILPCSYFIGAFACHTLFICIHECSHNLLFKNRALNTLAGILANLPLVFPSSVSFQKYHLKHHAFQGIEELDADMPSEWEAHLVNNSTVGKALWLLFYPIVQATRLGRMSKEIKMFDRWVILNYVVQIVFMLTIFYFWKWKAVVYLTVSFFFSVGLHPLGARWIQEHFLTHGDEQETKSYYGPLNTVNLNVGYHNEHHDFPSIPWNKLPKIKEVAGSYYNSLGYHTSYTRLLIQFLFDKNLSVYSRTARNNRGKTTKNTAAKETVDSLPDKTPSL</sequence>
<feature type="transmembrane region" description="Helical" evidence="2">
    <location>
        <begin position="208"/>
        <end position="228"/>
    </location>
</feature>
<accession>A0ABP9AD88</accession>
<keyword evidence="2" id="KW-0812">Transmembrane</keyword>
<dbReference type="PANTHER" id="PTHR12879:SF8">
    <property type="entry name" value="SPHINGOLIPID DELTA(4)-DESATURASE DES1"/>
    <property type="match status" value="1"/>
</dbReference>
<proteinExistence type="predicted"/>
<dbReference type="Pfam" id="PF00487">
    <property type="entry name" value="FA_desaturase"/>
    <property type="match status" value="1"/>
</dbReference>
<keyword evidence="2" id="KW-0472">Membrane</keyword>
<feature type="domain" description="Sphingolipid delta4-desaturase N-terminal" evidence="3">
    <location>
        <begin position="2"/>
        <end position="40"/>
    </location>
</feature>
<dbReference type="Proteomes" id="UP001501411">
    <property type="component" value="Unassembled WGS sequence"/>
</dbReference>
<organism evidence="4 5">
    <name type="scientific">Olivibacter ginsenosidimutans</name>
    <dbReference type="NCBI Taxonomy" id="1176537"/>
    <lineage>
        <taxon>Bacteria</taxon>
        <taxon>Pseudomonadati</taxon>
        <taxon>Bacteroidota</taxon>
        <taxon>Sphingobacteriia</taxon>
        <taxon>Sphingobacteriales</taxon>
        <taxon>Sphingobacteriaceae</taxon>
        <taxon>Olivibacter</taxon>
    </lineage>
</organism>
<dbReference type="InterPro" id="IPR005804">
    <property type="entry name" value="FA_desaturase_dom"/>
</dbReference>
<evidence type="ECO:0000256" key="1">
    <source>
        <dbReference type="SAM" id="MobiDB-lite"/>
    </source>
</evidence>
<dbReference type="EMBL" id="BAABIQ010000002">
    <property type="protein sequence ID" value="GAA4779120.1"/>
    <property type="molecule type" value="Genomic_DNA"/>
</dbReference>
<feature type="region of interest" description="Disordered" evidence="1">
    <location>
        <begin position="313"/>
        <end position="339"/>
    </location>
</feature>
<keyword evidence="2" id="KW-1133">Transmembrane helix</keyword>